<name>A0ABM7P5V6_9BACT</name>
<accession>A0ABM7P5V6</accession>
<evidence type="ECO:0000313" key="2">
    <source>
        <dbReference type="EMBL" id="BCS88234.1"/>
    </source>
</evidence>
<keyword evidence="1" id="KW-0812">Transmembrane</keyword>
<keyword evidence="1" id="KW-0472">Membrane</keyword>
<organism evidence="2 3">
    <name type="scientific">Pseudodesulfovibrio sediminis</name>
    <dbReference type="NCBI Taxonomy" id="2810563"/>
    <lineage>
        <taxon>Bacteria</taxon>
        <taxon>Pseudomonadati</taxon>
        <taxon>Thermodesulfobacteriota</taxon>
        <taxon>Desulfovibrionia</taxon>
        <taxon>Desulfovibrionales</taxon>
        <taxon>Desulfovibrionaceae</taxon>
    </lineage>
</organism>
<reference evidence="2" key="1">
    <citation type="journal article" date="2022" name="Arch. Microbiol.">
        <title>Pseudodesulfovibrio sediminis sp. nov., a mesophilic and neutrophilic sulfate-reducing bacterium isolated from sediment of a brackish lake.</title>
        <authorList>
            <person name="Takahashi A."/>
            <person name="Kojima H."/>
            <person name="Watanabe M."/>
            <person name="Fukui M."/>
        </authorList>
    </citation>
    <scope>NUCLEOTIDE SEQUENCE</scope>
    <source>
        <strain evidence="2">SF6</strain>
    </source>
</reference>
<dbReference type="Proteomes" id="UP001053296">
    <property type="component" value="Chromosome"/>
</dbReference>
<keyword evidence="3" id="KW-1185">Reference proteome</keyword>
<evidence type="ECO:0000256" key="1">
    <source>
        <dbReference type="SAM" id="Phobius"/>
    </source>
</evidence>
<dbReference type="RefSeq" id="WP_229595690.1">
    <property type="nucleotide sequence ID" value="NZ_AP024485.1"/>
</dbReference>
<sequence>MNRNENNTIRDIFKSVHAQRNDFAPSPQWRRSVMMDVSSMDIVDDMETFNDLAPRFTLAATAILVVTLAIGLWTIPGLFKEIQMAYTSMALDATSNLWAFL</sequence>
<keyword evidence="1" id="KW-1133">Transmembrane helix</keyword>
<proteinExistence type="predicted"/>
<evidence type="ECO:0000313" key="3">
    <source>
        <dbReference type="Proteomes" id="UP001053296"/>
    </source>
</evidence>
<protein>
    <submittedName>
        <fullName evidence="2">Uncharacterized protein</fullName>
    </submittedName>
</protein>
<feature type="transmembrane region" description="Helical" evidence="1">
    <location>
        <begin position="56"/>
        <end position="79"/>
    </location>
</feature>
<dbReference type="EMBL" id="AP024485">
    <property type="protein sequence ID" value="BCS88234.1"/>
    <property type="molecule type" value="Genomic_DNA"/>
</dbReference>
<gene>
    <name evidence="2" type="ORF">PSDVSF_14760</name>
</gene>